<accession>A0ABQ9UZ41</accession>
<evidence type="ECO:0000313" key="3">
    <source>
        <dbReference type="Proteomes" id="UP001266305"/>
    </source>
</evidence>
<protein>
    <submittedName>
        <fullName evidence="2">Uncharacterized protein</fullName>
    </submittedName>
</protein>
<feature type="compositionally biased region" description="Polar residues" evidence="1">
    <location>
        <begin position="38"/>
        <end position="48"/>
    </location>
</feature>
<keyword evidence="3" id="KW-1185">Reference proteome</keyword>
<feature type="non-terminal residue" evidence="2">
    <location>
        <position position="70"/>
    </location>
</feature>
<sequence length="70" mass="6900">PEHSARSGHRSSQDSRRPPLPALPAAGPCESSRGCTPGTPSSGLTAQPQGGEPPAQGVRSPGPCANSSDG</sequence>
<dbReference type="EMBL" id="JASSZA010000009">
    <property type="protein sequence ID" value="KAK2102393.1"/>
    <property type="molecule type" value="Genomic_DNA"/>
</dbReference>
<feature type="region of interest" description="Disordered" evidence="1">
    <location>
        <begin position="1"/>
        <end position="70"/>
    </location>
</feature>
<feature type="compositionally biased region" description="Basic and acidic residues" evidence="1">
    <location>
        <begin position="1"/>
        <end position="17"/>
    </location>
</feature>
<comment type="caution">
    <text evidence="2">The sequence shown here is derived from an EMBL/GenBank/DDBJ whole genome shotgun (WGS) entry which is preliminary data.</text>
</comment>
<organism evidence="2 3">
    <name type="scientific">Saguinus oedipus</name>
    <name type="common">Cotton-top tamarin</name>
    <name type="synonym">Oedipomidas oedipus</name>
    <dbReference type="NCBI Taxonomy" id="9490"/>
    <lineage>
        <taxon>Eukaryota</taxon>
        <taxon>Metazoa</taxon>
        <taxon>Chordata</taxon>
        <taxon>Craniata</taxon>
        <taxon>Vertebrata</taxon>
        <taxon>Euteleostomi</taxon>
        <taxon>Mammalia</taxon>
        <taxon>Eutheria</taxon>
        <taxon>Euarchontoglires</taxon>
        <taxon>Primates</taxon>
        <taxon>Haplorrhini</taxon>
        <taxon>Platyrrhini</taxon>
        <taxon>Cebidae</taxon>
        <taxon>Callitrichinae</taxon>
        <taxon>Saguinus</taxon>
    </lineage>
</organism>
<reference evidence="2 3" key="1">
    <citation type="submission" date="2023-05" db="EMBL/GenBank/DDBJ databases">
        <title>B98-5 Cell Line De Novo Hybrid Assembly: An Optical Mapping Approach.</title>
        <authorList>
            <person name="Kananen K."/>
            <person name="Auerbach J.A."/>
            <person name="Kautto E."/>
            <person name="Blachly J.S."/>
        </authorList>
    </citation>
    <scope>NUCLEOTIDE SEQUENCE [LARGE SCALE GENOMIC DNA]</scope>
    <source>
        <strain evidence="2">B95-8</strain>
        <tissue evidence="2">Cell line</tissue>
    </source>
</reference>
<name>A0ABQ9UZ41_SAGOE</name>
<evidence type="ECO:0000313" key="2">
    <source>
        <dbReference type="EMBL" id="KAK2102393.1"/>
    </source>
</evidence>
<evidence type="ECO:0000256" key="1">
    <source>
        <dbReference type="SAM" id="MobiDB-lite"/>
    </source>
</evidence>
<gene>
    <name evidence="2" type="ORF">P7K49_020060</name>
</gene>
<feature type="non-terminal residue" evidence="2">
    <location>
        <position position="1"/>
    </location>
</feature>
<dbReference type="Proteomes" id="UP001266305">
    <property type="component" value="Unassembled WGS sequence"/>
</dbReference>
<proteinExistence type="predicted"/>